<feature type="chain" id="PRO_5024932794" description="DUF2946 domain-containing protein" evidence="1">
    <location>
        <begin position="33"/>
        <end position="132"/>
    </location>
</feature>
<protein>
    <recommendedName>
        <fullName evidence="4">DUF2946 domain-containing protein</fullName>
    </recommendedName>
</protein>
<dbReference type="AlphaFoldDB" id="A0A657LNF3"/>
<feature type="signal peptide" evidence="1">
    <location>
        <begin position="1"/>
        <end position="32"/>
    </location>
</feature>
<dbReference type="EMBL" id="LSRP01000107">
    <property type="protein sequence ID" value="OJF93330.1"/>
    <property type="molecule type" value="Genomic_DNA"/>
</dbReference>
<dbReference type="Proteomes" id="UP000182661">
    <property type="component" value="Unassembled WGS sequence"/>
</dbReference>
<name>A0A657LNF3_9HYPH</name>
<evidence type="ECO:0000313" key="2">
    <source>
        <dbReference type="EMBL" id="OJF93330.1"/>
    </source>
</evidence>
<proteinExistence type="predicted"/>
<evidence type="ECO:0000313" key="3">
    <source>
        <dbReference type="Proteomes" id="UP000182661"/>
    </source>
</evidence>
<reference evidence="2 3" key="1">
    <citation type="submission" date="2016-02" db="EMBL/GenBank/DDBJ databases">
        <title>Genome sequencing of a beta-galactosidase producing bacteria Rhizobium sp. 59.</title>
        <authorList>
            <person name="Wang D."/>
            <person name="Kot W."/>
            <person name="Qin Y."/>
            <person name="Hansen L."/>
            <person name="Naqvi K."/>
            <person name="Rensing C."/>
        </authorList>
    </citation>
    <scope>NUCLEOTIDE SEQUENCE [LARGE SCALE GENOMIC DNA]</scope>
    <source>
        <strain evidence="2 3">59</strain>
    </source>
</reference>
<evidence type="ECO:0008006" key="4">
    <source>
        <dbReference type="Google" id="ProtNLM"/>
    </source>
</evidence>
<comment type="caution">
    <text evidence="2">The sequence shown here is derived from an EMBL/GenBank/DDBJ whole genome shotgun (WGS) entry which is preliminary data.</text>
</comment>
<dbReference type="RefSeq" id="WP_071834469.1">
    <property type="nucleotide sequence ID" value="NZ_LSRP01000107.1"/>
</dbReference>
<keyword evidence="3" id="KW-1185">Reference proteome</keyword>
<sequence length="132" mass="13583">MAKRQGTLQTGVRMLAALALLFLSFAHQPVTAGVLPPQIAAAYVLPDGSIADICFGLDGLSGDHGHGQHDEGRAPFCEACRLAATALLPPPADTGSLFVSETEVSAGTVWIDAPVIAYARLLPPAQGPPVSL</sequence>
<organism evidence="2 3">
    <name type="scientific">Pararhizobium antarcticum</name>
    <dbReference type="NCBI Taxonomy" id="1798805"/>
    <lineage>
        <taxon>Bacteria</taxon>
        <taxon>Pseudomonadati</taxon>
        <taxon>Pseudomonadota</taxon>
        <taxon>Alphaproteobacteria</taxon>
        <taxon>Hyphomicrobiales</taxon>
        <taxon>Rhizobiaceae</taxon>
        <taxon>Rhizobium/Agrobacterium group</taxon>
        <taxon>Pararhizobium</taxon>
    </lineage>
</organism>
<dbReference type="OrthoDB" id="7744280at2"/>
<gene>
    <name evidence="2" type="ORF">AX760_04785</name>
</gene>
<accession>A0A657LNF3</accession>
<evidence type="ECO:0000256" key="1">
    <source>
        <dbReference type="SAM" id="SignalP"/>
    </source>
</evidence>
<keyword evidence="1" id="KW-0732">Signal</keyword>